<organism evidence="2 3">
    <name type="scientific">Streptomyces spiralis</name>
    <dbReference type="NCBI Taxonomy" id="66376"/>
    <lineage>
        <taxon>Bacteria</taxon>
        <taxon>Bacillati</taxon>
        <taxon>Actinomycetota</taxon>
        <taxon>Actinomycetes</taxon>
        <taxon>Kitasatosporales</taxon>
        <taxon>Streptomycetaceae</taxon>
        <taxon>Streptomyces</taxon>
    </lineage>
</organism>
<name>A0A919DYX1_9ACTN</name>
<evidence type="ECO:0000313" key="2">
    <source>
        <dbReference type="EMBL" id="GHE92165.1"/>
    </source>
</evidence>
<proteinExistence type="predicted"/>
<dbReference type="EMBL" id="BNBC01000030">
    <property type="protein sequence ID" value="GHE92165.1"/>
    <property type="molecule type" value="Genomic_DNA"/>
</dbReference>
<protein>
    <submittedName>
        <fullName evidence="2">Uncharacterized protein</fullName>
    </submittedName>
</protein>
<sequence>MPEAPTRPRGGGRHRHGDREVPAAIVFVATPGRTWHQLPPASLKGGHEQARLPPHSMVLDLGSYLEWDRAEVVENARASGCYDAVRRPLVISDPERPDVVHQLTAAGVTRIGLGCRVVAFDFSGHGESAGKPSQLGLLRRFEPGRRGDRRYVLP</sequence>
<accession>A0A919DYX1</accession>
<reference evidence="2" key="2">
    <citation type="submission" date="2020-09" db="EMBL/GenBank/DDBJ databases">
        <authorList>
            <person name="Sun Q."/>
            <person name="Ohkuma M."/>
        </authorList>
    </citation>
    <scope>NUCLEOTIDE SEQUENCE</scope>
    <source>
        <strain evidence="2">JCM 3302</strain>
    </source>
</reference>
<evidence type="ECO:0000256" key="1">
    <source>
        <dbReference type="SAM" id="MobiDB-lite"/>
    </source>
</evidence>
<reference evidence="2" key="1">
    <citation type="journal article" date="2014" name="Int. J. Syst. Evol. Microbiol.">
        <title>Complete genome sequence of Corynebacterium casei LMG S-19264T (=DSM 44701T), isolated from a smear-ripened cheese.</title>
        <authorList>
            <consortium name="US DOE Joint Genome Institute (JGI-PGF)"/>
            <person name="Walter F."/>
            <person name="Albersmeier A."/>
            <person name="Kalinowski J."/>
            <person name="Ruckert C."/>
        </authorList>
    </citation>
    <scope>NUCLEOTIDE SEQUENCE</scope>
    <source>
        <strain evidence="2">JCM 3302</strain>
    </source>
</reference>
<comment type="caution">
    <text evidence="2">The sequence shown here is derived from an EMBL/GenBank/DDBJ whole genome shotgun (WGS) entry which is preliminary data.</text>
</comment>
<dbReference type="AlphaFoldDB" id="A0A919DYX1"/>
<keyword evidence="3" id="KW-1185">Reference proteome</keyword>
<evidence type="ECO:0000313" key="3">
    <source>
        <dbReference type="Proteomes" id="UP000641386"/>
    </source>
</evidence>
<dbReference type="Proteomes" id="UP000641386">
    <property type="component" value="Unassembled WGS sequence"/>
</dbReference>
<gene>
    <name evidence="2" type="ORF">GCM10014715_55720</name>
</gene>
<feature type="region of interest" description="Disordered" evidence="1">
    <location>
        <begin position="1"/>
        <end position="20"/>
    </location>
</feature>